<evidence type="ECO:0000313" key="1">
    <source>
        <dbReference type="EMBL" id="KAJ4458230.1"/>
    </source>
</evidence>
<accession>A0ABQ8UG39</accession>
<name>A0ABQ8UG39_9EUKA</name>
<reference evidence="1" key="1">
    <citation type="journal article" date="2022" name="bioRxiv">
        <title>Genomics of Preaxostyla Flagellates Illuminates Evolutionary Transitions and the Path Towards Mitochondrial Loss.</title>
        <authorList>
            <person name="Novak L.V.F."/>
            <person name="Treitli S.C."/>
            <person name="Pyrih J."/>
            <person name="Halakuc P."/>
            <person name="Pipaliya S.V."/>
            <person name="Vacek V."/>
            <person name="Brzon O."/>
            <person name="Soukal P."/>
            <person name="Eme L."/>
            <person name="Dacks J.B."/>
            <person name="Karnkowska A."/>
            <person name="Elias M."/>
            <person name="Hampl V."/>
        </authorList>
    </citation>
    <scope>NUCLEOTIDE SEQUENCE</scope>
    <source>
        <strain evidence="1">RCP-MX</strain>
    </source>
</reference>
<dbReference type="SUPFAM" id="SSF52047">
    <property type="entry name" value="RNI-like"/>
    <property type="match status" value="2"/>
</dbReference>
<organism evidence="1 2">
    <name type="scientific">Paratrimastix pyriformis</name>
    <dbReference type="NCBI Taxonomy" id="342808"/>
    <lineage>
        <taxon>Eukaryota</taxon>
        <taxon>Metamonada</taxon>
        <taxon>Preaxostyla</taxon>
        <taxon>Paratrimastigidae</taxon>
        <taxon>Paratrimastix</taxon>
    </lineage>
</organism>
<gene>
    <name evidence="1" type="ORF">PAPYR_6047</name>
</gene>
<dbReference type="EMBL" id="JAPMOS010000032">
    <property type="protein sequence ID" value="KAJ4458230.1"/>
    <property type="molecule type" value="Genomic_DNA"/>
</dbReference>
<proteinExistence type="predicted"/>
<dbReference type="Proteomes" id="UP001141327">
    <property type="component" value="Unassembled WGS sequence"/>
</dbReference>
<dbReference type="InterPro" id="IPR032675">
    <property type="entry name" value="LRR_dom_sf"/>
</dbReference>
<keyword evidence="2" id="KW-1185">Reference proteome</keyword>
<evidence type="ECO:0000313" key="2">
    <source>
        <dbReference type="Proteomes" id="UP001141327"/>
    </source>
</evidence>
<dbReference type="Gene3D" id="3.80.10.10">
    <property type="entry name" value="Ribonuclease Inhibitor"/>
    <property type="match status" value="2"/>
</dbReference>
<sequence length="694" mass="75330">MTSPSPPRVYIQLLSLSHTIRTSIRGTPRELSFAAESWEPRQLSADIKPTITTDALAALVGPCKNLRELSLPFSDGWGACEDEEASADWVDEAFGEHTQLAILAQLPSLSESAVERILGHLPGLVELTVGTRPMSTHLLAVLARSCPRLQVLRCDLSDDGADTIQLTSLTPLSGILKELSLWGDPSSESLAALVGGLSAVTSLKLHRCPPAALEPIASHLTTLELSAQDDEDLPGPWLCRLETLSLSISGFSAPLARLLAVNQATLHSLTLVLVTTLAPSLMASSLRALPYLTHLDLSMQDTKCVCAFSDLVPPELVDRLECLNMYLNTRDPVRIVSRRLQRLGFSLGMTMTTDSLPGLALDCPVLAELDLHGRLASLRCPRLRTLRLPAQGLDGVTPMPDLAVVELRQCWWHSKTPPRMDPVSLLLTGSPRLQELIGARLAQPHLLARLCACGSLVWLEHLRLDVARLPNPLVLRLPGQLEHLRMGIESSGADHNHPATLDLRVEAPGLLDFKMTIVNASLASLRLRLHDCPRLAHLGLSSYNHPGLFSLQVDDEDDAMLPQLRSLRVEGQGGIDAASLVGVLARHGARLRSVSVEVIRSATHDDDDDVDWPEVMKALSGLPRLALLSLGVSEEASSSSPLSLACPQLRSLILHRLPDRTKVRLACPLLEDLDGIRFPGCQLELALPAPNLRL</sequence>
<dbReference type="PANTHER" id="PTHR13318:SF95">
    <property type="entry name" value="F-BOX PROTEIN YLR352W"/>
    <property type="match status" value="1"/>
</dbReference>
<dbReference type="PANTHER" id="PTHR13318">
    <property type="entry name" value="PARTNER OF PAIRED, ISOFORM B-RELATED"/>
    <property type="match status" value="1"/>
</dbReference>
<comment type="caution">
    <text evidence="1">The sequence shown here is derived from an EMBL/GenBank/DDBJ whole genome shotgun (WGS) entry which is preliminary data.</text>
</comment>
<protein>
    <submittedName>
        <fullName evidence="1">Uncharacterized protein</fullName>
    </submittedName>
</protein>